<keyword evidence="3" id="KW-1185">Reference proteome</keyword>
<feature type="region of interest" description="Disordered" evidence="1">
    <location>
        <begin position="1"/>
        <end position="57"/>
    </location>
</feature>
<comment type="caution">
    <text evidence="2">The sequence shown here is derived from an EMBL/GenBank/DDBJ whole genome shotgun (WGS) entry which is preliminary data.</text>
</comment>
<gene>
    <name evidence="2" type="ORF">J1605_011900</name>
</gene>
<reference evidence="2 3" key="1">
    <citation type="submission" date="2022-11" db="EMBL/GenBank/DDBJ databases">
        <title>Whole genome sequence of Eschrichtius robustus ER-17-0199.</title>
        <authorList>
            <person name="Bruniche-Olsen A."/>
            <person name="Black A.N."/>
            <person name="Fields C.J."/>
            <person name="Walden K."/>
            <person name="Dewoody J.A."/>
        </authorList>
    </citation>
    <scope>NUCLEOTIDE SEQUENCE [LARGE SCALE GENOMIC DNA]</scope>
    <source>
        <strain evidence="2">ER-17-0199</strain>
        <tissue evidence="2">Blubber</tissue>
    </source>
</reference>
<evidence type="ECO:0000313" key="2">
    <source>
        <dbReference type="EMBL" id="KAJ8780105.1"/>
    </source>
</evidence>
<dbReference type="Proteomes" id="UP001159641">
    <property type="component" value="Unassembled WGS sequence"/>
</dbReference>
<evidence type="ECO:0000313" key="3">
    <source>
        <dbReference type="Proteomes" id="UP001159641"/>
    </source>
</evidence>
<organism evidence="2 3">
    <name type="scientific">Eschrichtius robustus</name>
    <name type="common">California gray whale</name>
    <name type="synonym">Eschrichtius gibbosus</name>
    <dbReference type="NCBI Taxonomy" id="9764"/>
    <lineage>
        <taxon>Eukaryota</taxon>
        <taxon>Metazoa</taxon>
        <taxon>Chordata</taxon>
        <taxon>Craniata</taxon>
        <taxon>Vertebrata</taxon>
        <taxon>Euteleostomi</taxon>
        <taxon>Mammalia</taxon>
        <taxon>Eutheria</taxon>
        <taxon>Laurasiatheria</taxon>
        <taxon>Artiodactyla</taxon>
        <taxon>Whippomorpha</taxon>
        <taxon>Cetacea</taxon>
        <taxon>Mysticeti</taxon>
        <taxon>Eschrichtiidae</taxon>
        <taxon>Eschrichtius</taxon>
    </lineage>
</organism>
<sequence>MGMAVNPQLSTHALEAAASISPDQKPTLNTPPDPFTIMPTLHPEGSERRNQDKDLPGLCVFHPSLVSSVTS</sequence>
<evidence type="ECO:0000256" key="1">
    <source>
        <dbReference type="SAM" id="MobiDB-lite"/>
    </source>
</evidence>
<dbReference type="EMBL" id="JAIQCJ010002165">
    <property type="protein sequence ID" value="KAJ8780105.1"/>
    <property type="molecule type" value="Genomic_DNA"/>
</dbReference>
<accession>A0AB34GNS9</accession>
<proteinExistence type="predicted"/>
<feature type="compositionally biased region" description="Basic and acidic residues" evidence="1">
    <location>
        <begin position="44"/>
        <end position="55"/>
    </location>
</feature>
<protein>
    <submittedName>
        <fullName evidence="2">Uncharacterized protein</fullName>
    </submittedName>
</protein>
<name>A0AB34GNS9_ESCRO</name>
<dbReference type="AlphaFoldDB" id="A0AB34GNS9"/>